<accession>A0A1I8G1S3</accession>
<feature type="compositionally biased region" description="Low complexity" evidence="2">
    <location>
        <begin position="339"/>
        <end position="350"/>
    </location>
</feature>
<evidence type="ECO:0000256" key="1">
    <source>
        <dbReference type="ARBA" id="ARBA00005535"/>
    </source>
</evidence>
<dbReference type="Pfam" id="PF10259">
    <property type="entry name" value="Rogdi_lz"/>
    <property type="match status" value="1"/>
</dbReference>
<dbReference type="PANTHER" id="PTHR13618">
    <property type="entry name" value="LEUCINE ZIPPER CONTAINING TRANSCRIPTION FACTOR LZF1"/>
    <property type="match status" value="1"/>
</dbReference>
<dbReference type="WBParaSite" id="maker-uti_cns_0000630-snap-gene-0.3-mRNA-1">
    <property type="protein sequence ID" value="maker-uti_cns_0000630-snap-gene-0.3-mRNA-1"/>
    <property type="gene ID" value="maker-uti_cns_0000630-snap-gene-0.3"/>
</dbReference>
<proteinExistence type="inferred from homology"/>
<keyword evidence="3" id="KW-1185">Reference proteome</keyword>
<feature type="region of interest" description="Disordered" evidence="2">
    <location>
        <begin position="225"/>
        <end position="244"/>
    </location>
</feature>
<evidence type="ECO:0000313" key="3">
    <source>
        <dbReference type="Proteomes" id="UP000095280"/>
    </source>
</evidence>
<reference evidence="4" key="1">
    <citation type="submission" date="2016-11" db="UniProtKB">
        <authorList>
            <consortium name="WormBaseParasite"/>
        </authorList>
    </citation>
    <scope>IDENTIFICATION</scope>
</reference>
<sequence length="466" mass="51374">MSELQWVLDTEFAPTLHEITTLVDECNSIITSATGKFILGGNDLKLNGLKAMVTMNSDEITEADISVECPNKQTYRTVIADGCSYRMQQLVNCCNALQAVRLSVQDAIELGFASSEPRPTIASLGRIFELLKQARDHIVLPQKRTVEDLVRSTTRLPNDICLSLYVSGQKLILAVYFLHHNQLAAPHPHAHEIAYRLNIQAVVPWLGKVLHLKLGMRSALDDLKRRDPSLNQQSHRSDQVDAESKDFRSVLATFNKMAATTSGSDVPAGPAKRTVSWKVAPTPPPPPSSQLQQQQAKPAPPKVDGRQSNGRVAPPPQAQPPSLLLRNKPVEIVSMATDAPAAAAKTPQQADGEDDRVLPAPSLRTWDPAALLSDLYRLEALPEPCPRHVTDADAQCRPRRGYVEKLPNQKKKGTLLKTWKRVYLVLERCQLRWYDDQSCSESRGSMDLGGGEVEDIDGIMIGIDDG</sequence>
<dbReference type="Proteomes" id="UP000095280">
    <property type="component" value="Unplaced"/>
</dbReference>
<organism evidence="3 4">
    <name type="scientific">Macrostomum lignano</name>
    <dbReference type="NCBI Taxonomy" id="282301"/>
    <lineage>
        <taxon>Eukaryota</taxon>
        <taxon>Metazoa</taxon>
        <taxon>Spiralia</taxon>
        <taxon>Lophotrochozoa</taxon>
        <taxon>Platyhelminthes</taxon>
        <taxon>Rhabditophora</taxon>
        <taxon>Macrostomorpha</taxon>
        <taxon>Macrostomida</taxon>
        <taxon>Macrostomidae</taxon>
        <taxon>Macrostomum</taxon>
    </lineage>
</organism>
<feature type="region of interest" description="Disordered" evidence="2">
    <location>
        <begin position="260"/>
        <end position="324"/>
    </location>
</feature>
<feature type="region of interest" description="Disordered" evidence="2">
    <location>
        <begin position="339"/>
        <end position="361"/>
    </location>
</feature>
<dbReference type="Gene3D" id="2.30.29.30">
    <property type="entry name" value="Pleckstrin-homology domain (PH domain)/Phosphotyrosine-binding domain (PTB)"/>
    <property type="match status" value="1"/>
</dbReference>
<dbReference type="GO" id="GO:0043291">
    <property type="term" value="C:RAVE complex"/>
    <property type="evidence" value="ECO:0007669"/>
    <property type="project" value="TreeGrafter"/>
</dbReference>
<dbReference type="SUPFAM" id="SSF50729">
    <property type="entry name" value="PH domain-like"/>
    <property type="match status" value="1"/>
</dbReference>
<dbReference type="InterPro" id="IPR028241">
    <property type="entry name" value="RAVE2/Rogdi"/>
</dbReference>
<comment type="similarity">
    <text evidence="1">Belongs to the rogdi family.</text>
</comment>
<evidence type="ECO:0000256" key="2">
    <source>
        <dbReference type="SAM" id="MobiDB-lite"/>
    </source>
</evidence>
<dbReference type="InterPro" id="IPR011993">
    <property type="entry name" value="PH-like_dom_sf"/>
</dbReference>
<dbReference type="PANTHER" id="PTHR13618:SF1">
    <property type="entry name" value="PROTEIN ROGDI HOMOLOG"/>
    <property type="match status" value="1"/>
</dbReference>
<dbReference type="AlphaFoldDB" id="A0A1I8G1S3"/>
<feature type="compositionally biased region" description="Basic and acidic residues" evidence="2">
    <location>
        <begin position="235"/>
        <end position="244"/>
    </location>
</feature>
<evidence type="ECO:0000313" key="4">
    <source>
        <dbReference type="WBParaSite" id="maker-uti_cns_0000630-snap-gene-0.3-mRNA-1"/>
    </source>
</evidence>
<name>A0A1I8G1S3_9PLAT</name>
<protein>
    <submittedName>
        <fullName evidence="4">PH domain-containing protein</fullName>
    </submittedName>
</protein>